<comment type="caution">
    <text evidence="3">The sequence shown here is derived from an EMBL/GenBank/DDBJ whole genome shotgun (WGS) entry which is preliminary data.</text>
</comment>
<accession>A0A9P4RAQ9</accession>
<feature type="region of interest" description="Disordered" evidence="1">
    <location>
        <begin position="124"/>
        <end position="154"/>
    </location>
</feature>
<proteinExistence type="predicted"/>
<sequence length="541" mass="60435">MHSISVAAWIRELEPRARTQPYPSSLRTCKRQQPDTRKSPRPRKKTRRVVLGEIAANDQNAFISSPKKRMRTPSPSKNQRQYPDDAYSPDDDIDDPTPRRDRFAPSAYPIPNLSYIEALSNEPIVDGDDLQGRSPTRSHTQSQSSNRSASPKKITSLWNVGNGVIYTHLANTTASKREQLGDNGFALLEKLEDVGDGPVVPARLKQRLAEADMGKVKQHQFDTSDERPVDELLWELRTIQDIISLSHRCSVNRDHETEWNNRVHTKVLELALGNDETGVGFRSVTAARITPEFRPTHSNNLTTGKIVDYAIHLEPSGPARDIISSLIGMSTNSINHMSYEGLRARPIAVSIETKTESRTVEEAKVQLGVWVAAQAARIDTLMGQLASLVVKKPAAEVWSGRLESEMVTRGRRKSRGRGGRMSEQPQAQKPTPSPIVVMVPDPSDFLSQTVFPLIDIQSEVWSLFFARVTPLNALHPSNSDIRKPVSHIQIFHSVPLGNTANTVQTYRLIRSLKVLKDWVDGDFRKWWDRFLGVHGVAAGGG</sequence>
<evidence type="ECO:0000259" key="2">
    <source>
        <dbReference type="Pfam" id="PF20516"/>
    </source>
</evidence>
<feature type="compositionally biased region" description="Basic residues" evidence="1">
    <location>
        <begin position="409"/>
        <end position="418"/>
    </location>
</feature>
<dbReference type="EMBL" id="ML996100">
    <property type="protein sequence ID" value="KAF2740440.1"/>
    <property type="molecule type" value="Genomic_DNA"/>
</dbReference>
<keyword evidence="4" id="KW-1185">Reference proteome</keyword>
<dbReference type="OrthoDB" id="4161186at2759"/>
<gene>
    <name evidence="3" type="ORF">EJ04DRAFT_455555</name>
</gene>
<organism evidence="3 4">
    <name type="scientific">Polyplosphaeria fusca</name>
    <dbReference type="NCBI Taxonomy" id="682080"/>
    <lineage>
        <taxon>Eukaryota</taxon>
        <taxon>Fungi</taxon>
        <taxon>Dikarya</taxon>
        <taxon>Ascomycota</taxon>
        <taxon>Pezizomycotina</taxon>
        <taxon>Dothideomycetes</taxon>
        <taxon>Pleosporomycetidae</taxon>
        <taxon>Pleosporales</taxon>
        <taxon>Tetraplosphaeriaceae</taxon>
        <taxon>Polyplosphaeria</taxon>
    </lineage>
</organism>
<feature type="compositionally biased region" description="Polar residues" evidence="1">
    <location>
        <begin position="133"/>
        <end position="149"/>
    </location>
</feature>
<dbReference type="InterPro" id="IPR046797">
    <property type="entry name" value="PDDEXK_12"/>
</dbReference>
<dbReference type="AlphaFoldDB" id="A0A9P4RAQ9"/>
<feature type="region of interest" description="Disordered" evidence="1">
    <location>
        <begin position="15"/>
        <end position="108"/>
    </location>
</feature>
<name>A0A9P4RAQ9_9PLEO</name>
<reference evidence="3" key="1">
    <citation type="journal article" date="2020" name="Stud. Mycol.">
        <title>101 Dothideomycetes genomes: a test case for predicting lifestyles and emergence of pathogens.</title>
        <authorList>
            <person name="Haridas S."/>
            <person name="Albert R."/>
            <person name="Binder M."/>
            <person name="Bloem J."/>
            <person name="Labutti K."/>
            <person name="Salamov A."/>
            <person name="Andreopoulos B."/>
            <person name="Baker S."/>
            <person name="Barry K."/>
            <person name="Bills G."/>
            <person name="Bluhm B."/>
            <person name="Cannon C."/>
            <person name="Castanera R."/>
            <person name="Culley D."/>
            <person name="Daum C."/>
            <person name="Ezra D."/>
            <person name="Gonzalez J."/>
            <person name="Henrissat B."/>
            <person name="Kuo A."/>
            <person name="Liang C."/>
            <person name="Lipzen A."/>
            <person name="Lutzoni F."/>
            <person name="Magnuson J."/>
            <person name="Mondo S."/>
            <person name="Nolan M."/>
            <person name="Ohm R."/>
            <person name="Pangilinan J."/>
            <person name="Park H.-J."/>
            <person name="Ramirez L."/>
            <person name="Alfaro M."/>
            <person name="Sun H."/>
            <person name="Tritt A."/>
            <person name="Yoshinaga Y."/>
            <person name="Zwiers L.-H."/>
            <person name="Turgeon B."/>
            <person name="Goodwin S."/>
            <person name="Spatafora J."/>
            <person name="Crous P."/>
            <person name="Grigoriev I."/>
        </authorList>
    </citation>
    <scope>NUCLEOTIDE SEQUENCE</scope>
    <source>
        <strain evidence="3">CBS 125425</strain>
    </source>
</reference>
<protein>
    <recommendedName>
        <fullName evidence="2">PD-(D/E)XK nuclease-like domain-containing protein</fullName>
    </recommendedName>
</protein>
<evidence type="ECO:0000313" key="4">
    <source>
        <dbReference type="Proteomes" id="UP000799444"/>
    </source>
</evidence>
<evidence type="ECO:0000256" key="1">
    <source>
        <dbReference type="SAM" id="MobiDB-lite"/>
    </source>
</evidence>
<dbReference type="Proteomes" id="UP000799444">
    <property type="component" value="Unassembled WGS sequence"/>
</dbReference>
<feature type="compositionally biased region" description="Basic residues" evidence="1">
    <location>
        <begin position="39"/>
        <end position="48"/>
    </location>
</feature>
<feature type="region of interest" description="Disordered" evidence="1">
    <location>
        <begin position="405"/>
        <end position="434"/>
    </location>
</feature>
<evidence type="ECO:0000313" key="3">
    <source>
        <dbReference type="EMBL" id="KAF2740440.1"/>
    </source>
</evidence>
<dbReference type="Pfam" id="PF20516">
    <property type="entry name" value="PDDEXK_12"/>
    <property type="match status" value="1"/>
</dbReference>
<feature type="domain" description="PD-(D/E)XK nuclease-like" evidence="2">
    <location>
        <begin position="218"/>
        <end position="524"/>
    </location>
</feature>